<dbReference type="GO" id="GO:0006888">
    <property type="term" value="P:endoplasmic reticulum to Golgi vesicle-mediated transport"/>
    <property type="evidence" value="ECO:0007669"/>
    <property type="project" value="InterPro"/>
</dbReference>
<evidence type="ECO:0000313" key="1">
    <source>
        <dbReference type="EMBL" id="KAJ8902065.1"/>
    </source>
</evidence>
<comment type="caution">
    <text evidence="1">The sequence shown here is derived from an EMBL/GenBank/DDBJ whole genome shotgun (WGS) entry which is preliminary data.</text>
</comment>
<dbReference type="EMBL" id="JAMWBK010000009">
    <property type="protein sequence ID" value="KAJ8902065.1"/>
    <property type="molecule type" value="Genomic_DNA"/>
</dbReference>
<dbReference type="Proteomes" id="UP001157974">
    <property type="component" value="Unassembled WGS sequence"/>
</dbReference>
<dbReference type="GO" id="GO:0005737">
    <property type="term" value="C:cytoplasm"/>
    <property type="evidence" value="ECO:0007669"/>
    <property type="project" value="GOC"/>
</dbReference>
<dbReference type="Pfam" id="PF04628">
    <property type="entry name" value="Sedlin_N"/>
    <property type="match status" value="1"/>
</dbReference>
<name>A0AAV8UHT4_9RHOD</name>
<dbReference type="InterPro" id="IPR011012">
    <property type="entry name" value="Longin-like_dom_sf"/>
</dbReference>
<keyword evidence="2" id="KW-1185">Reference proteome</keyword>
<sequence>MEEQKEPTRKGHKVISVCVISRQNVPKYMKIYEENASAYLSGCKDDGLSKYVEGLLFDSLDYMNMLDSVNKHRDVTNDGSGYLGCFYSTDEVDMFAAVSRTDLKVVLMMPTGALYARVKLVLSRIQTSLVEAMMNPFLDLELPVRSRRFESHVDTLVRNLE</sequence>
<dbReference type="Gene3D" id="3.30.450.70">
    <property type="match status" value="1"/>
</dbReference>
<reference evidence="1 2" key="1">
    <citation type="journal article" date="2023" name="Nat. Commun.">
        <title>Origin of minicircular mitochondrial genomes in red algae.</title>
        <authorList>
            <person name="Lee Y."/>
            <person name="Cho C.H."/>
            <person name="Lee Y.M."/>
            <person name="Park S.I."/>
            <person name="Yang J.H."/>
            <person name="West J.A."/>
            <person name="Bhattacharya D."/>
            <person name="Yoon H.S."/>
        </authorList>
    </citation>
    <scope>NUCLEOTIDE SEQUENCE [LARGE SCALE GENOMIC DNA]</scope>
    <source>
        <strain evidence="1 2">CCMP1338</strain>
        <tissue evidence="1">Whole cell</tissue>
    </source>
</reference>
<gene>
    <name evidence="1" type="ORF">NDN08_006473</name>
</gene>
<organism evidence="1 2">
    <name type="scientific">Rhodosorus marinus</name>
    <dbReference type="NCBI Taxonomy" id="101924"/>
    <lineage>
        <taxon>Eukaryota</taxon>
        <taxon>Rhodophyta</taxon>
        <taxon>Stylonematophyceae</taxon>
        <taxon>Stylonematales</taxon>
        <taxon>Stylonemataceae</taxon>
        <taxon>Rhodosorus</taxon>
    </lineage>
</organism>
<dbReference type="AlphaFoldDB" id="A0AAV8UHT4"/>
<evidence type="ECO:0000313" key="2">
    <source>
        <dbReference type="Proteomes" id="UP001157974"/>
    </source>
</evidence>
<protein>
    <recommendedName>
        <fullName evidence="3">Trafficking protein particle complex subunit</fullName>
    </recommendedName>
</protein>
<dbReference type="SUPFAM" id="SSF64356">
    <property type="entry name" value="SNARE-like"/>
    <property type="match status" value="1"/>
</dbReference>
<proteinExistence type="predicted"/>
<dbReference type="InterPro" id="IPR006722">
    <property type="entry name" value="Sedlin"/>
</dbReference>
<accession>A0AAV8UHT4</accession>
<evidence type="ECO:0008006" key="3">
    <source>
        <dbReference type="Google" id="ProtNLM"/>
    </source>
</evidence>